<dbReference type="AlphaFoldDB" id="A0A940YPM8"/>
<dbReference type="RefSeq" id="WP_210802379.1">
    <property type="nucleotide sequence ID" value="NZ_JAGQDE010000009.1"/>
</dbReference>
<comment type="catalytic activity">
    <reaction evidence="1">
        <text>AMP + H2O = D-ribose 5-phosphate + adenine</text>
        <dbReference type="Rhea" id="RHEA:20129"/>
        <dbReference type="ChEBI" id="CHEBI:15377"/>
        <dbReference type="ChEBI" id="CHEBI:16708"/>
        <dbReference type="ChEBI" id="CHEBI:78346"/>
        <dbReference type="ChEBI" id="CHEBI:456215"/>
        <dbReference type="EC" id="3.2.2.4"/>
    </reaction>
</comment>
<keyword evidence="5" id="KW-1185">Reference proteome</keyword>
<sequence length="195" mass="20956">MSAVRPFSVCVYCGSRHGVRPEYTAAARAMGQAIGERGWRLVYGGGNVGLMGEVADATLAAGGTVLGVIPERLLQREVGHHGLTELVVVQNMHQRKMRMAEEADAFVALPGGIGTFEELFEMWSWRHLGYHGKPLGLLEVQGFWAPLVGFLRGTVAAGFMDDSQMTMLALQADPAALLTQLAAAPSRQAADYRGT</sequence>
<dbReference type="InterPro" id="IPR031100">
    <property type="entry name" value="LOG_fam"/>
</dbReference>
<evidence type="ECO:0000256" key="1">
    <source>
        <dbReference type="ARBA" id="ARBA00000274"/>
    </source>
</evidence>
<dbReference type="EC" id="3.2.2.n1" evidence="3"/>
<dbReference type="PANTHER" id="PTHR31223">
    <property type="entry name" value="LOG FAMILY PROTEIN YJL055W"/>
    <property type="match status" value="1"/>
</dbReference>
<dbReference type="InterPro" id="IPR005269">
    <property type="entry name" value="LOG"/>
</dbReference>
<keyword evidence="3" id="KW-0203">Cytokinin biosynthesis</keyword>
<comment type="caution">
    <text evidence="4">The sequence shown here is derived from an EMBL/GenBank/DDBJ whole genome shotgun (WGS) entry which is preliminary data.</text>
</comment>
<dbReference type="GO" id="GO:0009691">
    <property type="term" value="P:cytokinin biosynthetic process"/>
    <property type="evidence" value="ECO:0007669"/>
    <property type="project" value="UniProtKB-UniRule"/>
</dbReference>
<evidence type="ECO:0000256" key="2">
    <source>
        <dbReference type="ARBA" id="ARBA00006763"/>
    </source>
</evidence>
<dbReference type="GO" id="GO:0008714">
    <property type="term" value="F:AMP nucleosidase activity"/>
    <property type="evidence" value="ECO:0007669"/>
    <property type="project" value="UniProtKB-EC"/>
</dbReference>
<name>A0A940YPM8_9BURK</name>
<protein>
    <recommendedName>
        <fullName evidence="3">Cytokinin riboside 5'-monophosphate phosphoribohydrolase</fullName>
        <ecNumber evidence="3">3.2.2.n1</ecNumber>
    </recommendedName>
</protein>
<dbReference type="SUPFAM" id="SSF102405">
    <property type="entry name" value="MCP/YpsA-like"/>
    <property type="match status" value="1"/>
</dbReference>
<evidence type="ECO:0000313" key="4">
    <source>
        <dbReference type="EMBL" id="MBQ0959708.1"/>
    </source>
</evidence>
<reference evidence="4" key="1">
    <citation type="submission" date="2021-04" db="EMBL/GenBank/DDBJ databases">
        <title>The genome sequence of Ideonella sp. 4Y11.</title>
        <authorList>
            <person name="Liu Y."/>
        </authorList>
    </citation>
    <scope>NUCLEOTIDE SEQUENCE</scope>
    <source>
        <strain evidence="4">4Y11</strain>
    </source>
</reference>
<evidence type="ECO:0000256" key="3">
    <source>
        <dbReference type="RuleBase" id="RU363015"/>
    </source>
</evidence>
<gene>
    <name evidence="4" type="ORF">KAK06_12195</name>
</gene>
<dbReference type="EMBL" id="JAGQDE010000009">
    <property type="protein sequence ID" value="MBQ0959708.1"/>
    <property type="molecule type" value="Genomic_DNA"/>
</dbReference>
<dbReference type="Pfam" id="PF03641">
    <property type="entry name" value="Lysine_decarbox"/>
    <property type="match status" value="1"/>
</dbReference>
<dbReference type="Proteomes" id="UP000678374">
    <property type="component" value="Unassembled WGS sequence"/>
</dbReference>
<proteinExistence type="inferred from homology"/>
<keyword evidence="3" id="KW-0378">Hydrolase</keyword>
<dbReference type="Gene3D" id="3.40.50.450">
    <property type="match status" value="1"/>
</dbReference>
<dbReference type="NCBIfam" id="TIGR00730">
    <property type="entry name" value="Rossman fold protein, TIGR00730 family"/>
    <property type="match status" value="1"/>
</dbReference>
<dbReference type="GO" id="GO:0005829">
    <property type="term" value="C:cytosol"/>
    <property type="evidence" value="ECO:0007669"/>
    <property type="project" value="TreeGrafter"/>
</dbReference>
<dbReference type="PANTHER" id="PTHR31223:SF70">
    <property type="entry name" value="LOG FAMILY PROTEIN YJL055W"/>
    <property type="match status" value="1"/>
</dbReference>
<evidence type="ECO:0000313" key="5">
    <source>
        <dbReference type="Proteomes" id="UP000678374"/>
    </source>
</evidence>
<accession>A0A940YPM8</accession>
<comment type="similarity">
    <text evidence="2 3">Belongs to the LOG family.</text>
</comment>
<organism evidence="4 5">
    <name type="scientific">Ideonella aquatica</name>
    <dbReference type="NCBI Taxonomy" id="2824119"/>
    <lineage>
        <taxon>Bacteria</taxon>
        <taxon>Pseudomonadati</taxon>
        <taxon>Pseudomonadota</taxon>
        <taxon>Betaproteobacteria</taxon>
        <taxon>Burkholderiales</taxon>
        <taxon>Sphaerotilaceae</taxon>
        <taxon>Ideonella</taxon>
    </lineage>
</organism>